<keyword evidence="1" id="KW-1133">Transmembrane helix</keyword>
<proteinExistence type="predicted"/>
<protein>
    <submittedName>
        <fullName evidence="2">Uncharacterized protein</fullName>
    </submittedName>
</protein>
<evidence type="ECO:0000313" key="3">
    <source>
        <dbReference type="Proteomes" id="UP000192847"/>
    </source>
</evidence>
<dbReference type="Proteomes" id="UP000192847">
    <property type="component" value="Unassembled WGS sequence"/>
</dbReference>
<feature type="non-terminal residue" evidence="2">
    <location>
        <position position="82"/>
    </location>
</feature>
<dbReference type="EMBL" id="MVIL01001073">
    <property type="protein sequence ID" value="ORB73728.1"/>
    <property type="molecule type" value="Genomic_DNA"/>
</dbReference>
<sequence>MQIGRPRRDSLFHFGIVIAALAAVPLLMAPLVYQQARMRAEGEAVVTSVAILRQLDTLLGVVSDSLDKSQEAVGKPCREVLG</sequence>
<keyword evidence="3" id="KW-1185">Reference proteome</keyword>
<organism evidence="2 3">
    <name type="scientific">Mycobacterium timonense</name>
    <dbReference type="NCBI Taxonomy" id="701043"/>
    <lineage>
        <taxon>Bacteria</taxon>
        <taxon>Bacillati</taxon>
        <taxon>Actinomycetota</taxon>
        <taxon>Actinomycetes</taxon>
        <taxon>Mycobacteriales</taxon>
        <taxon>Mycobacteriaceae</taxon>
        <taxon>Mycobacterium</taxon>
        <taxon>Mycobacterium avium complex (MAC)</taxon>
    </lineage>
</organism>
<name>A0ABX3TBV3_9MYCO</name>
<accession>A0ABX3TBV3</accession>
<evidence type="ECO:0000256" key="1">
    <source>
        <dbReference type="SAM" id="Phobius"/>
    </source>
</evidence>
<keyword evidence="1" id="KW-0812">Transmembrane</keyword>
<gene>
    <name evidence="2" type="ORF">BST46_31025</name>
</gene>
<feature type="transmembrane region" description="Helical" evidence="1">
    <location>
        <begin position="12"/>
        <end position="33"/>
    </location>
</feature>
<comment type="caution">
    <text evidence="2">The sequence shown here is derived from an EMBL/GenBank/DDBJ whole genome shotgun (WGS) entry which is preliminary data.</text>
</comment>
<reference evidence="2 3" key="1">
    <citation type="submission" date="2017-02" db="EMBL/GenBank/DDBJ databases">
        <title>The new phylogeny of genus Mycobacterium.</title>
        <authorList>
            <person name="Tortoli E."/>
            <person name="Trovato A."/>
            <person name="Cirillo D.M."/>
        </authorList>
    </citation>
    <scope>NUCLEOTIDE SEQUENCE [LARGE SCALE GENOMIC DNA]</scope>
    <source>
        <strain evidence="2 3">CCUG 56329</strain>
    </source>
</reference>
<evidence type="ECO:0000313" key="2">
    <source>
        <dbReference type="EMBL" id="ORB73728.1"/>
    </source>
</evidence>
<keyword evidence="1" id="KW-0472">Membrane</keyword>